<dbReference type="InterPro" id="IPR007809">
    <property type="entry name" value="FlgN-like"/>
</dbReference>
<dbReference type="AlphaFoldDB" id="A0A1X7GB85"/>
<accession>A0A1X7GB85</accession>
<evidence type="ECO:0000256" key="2">
    <source>
        <dbReference type="SAM" id="MobiDB-lite"/>
    </source>
</evidence>
<feature type="compositionally biased region" description="Basic and acidic residues" evidence="2">
    <location>
        <begin position="143"/>
        <end position="152"/>
    </location>
</feature>
<dbReference type="SUPFAM" id="SSF140566">
    <property type="entry name" value="FlgN-like"/>
    <property type="match status" value="1"/>
</dbReference>
<evidence type="ECO:0000313" key="4">
    <source>
        <dbReference type="Proteomes" id="UP000192940"/>
    </source>
</evidence>
<protein>
    <submittedName>
        <fullName evidence="3">FlgN protein</fullName>
    </submittedName>
</protein>
<dbReference type="GO" id="GO:0044780">
    <property type="term" value="P:bacterial-type flagellum assembly"/>
    <property type="evidence" value="ECO:0007669"/>
    <property type="project" value="InterPro"/>
</dbReference>
<evidence type="ECO:0000256" key="1">
    <source>
        <dbReference type="ARBA" id="ARBA00022795"/>
    </source>
</evidence>
<keyword evidence="4" id="KW-1185">Reference proteome</keyword>
<evidence type="ECO:0000313" key="3">
    <source>
        <dbReference type="EMBL" id="SMF67177.1"/>
    </source>
</evidence>
<dbReference type="InterPro" id="IPR036679">
    <property type="entry name" value="FlgN-like_sf"/>
</dbReference>
<gene>
    <name evidence="3" type="ORF">SAMN05661091_0342</name>
</gene>
<dbReference type="RefSeq" id="WP_208917487.1">
    <property type="nucleotide sequence ID" value="NZ_LT840184.1"/>
</dbReference>
<proteinExistence type="predicted"/>
<organism evidence="3 4">
    <name type="scientific">Paenibacillus uliginis N3/975</name>
    <dbReference type="NCBI Taxonomy" id="1313296"/>
    <lineage>
        <taxon>Bacteria</taxon>
        <taxon>Bacillati</taxon>
        <taxon>Bacillota</taxon>
        <taxon>Bacilli</taxon>
        <taxon>Bacillales</taxon>
        <taxon>Paenibacillaceae</taxon>
        <taxon>Paenibacillus</taxon>
    </lineage>
</organism>
<dbReference type="Pfam" id="PF05130">
    <property type="entry name" value="FlgN"/>
    <property type="match status" value="1"/>
</dbReference>
<dbReference type="Gene3D" id="1.20.58.300">
    <property type="entry name" value="FlgN-like"/>
    <property type="match status" value="1"/>
</dbReference>
<name>A0A1X7GB85_9BACL</name>
<keyword evidence="1" id="KW-1005">Bacterial flagellum biogenesis</keyword>
<dbReference type="EMBL" id="LT840184">
    <property type="protein sequence ID" value="SMF67177.1"/>
    <property type="molecule type" value="Genomic_DNA"/>
</dbReference>
<feature type="region of interest" description="Disordered" evidence="2">
    <location>
        <begin position="143"/>
        <end position="167"/>
    </location>
</feature>
<dbReference type="STRING" id="1313296.SAMN05661091_0342"/>
<reference evidence="3 4" key="1">
    <citation type="submission" date="2017-04" db="EMBL/GenBank/DDBJ databases">
        <authorList>
            <person name="Afonso C.L."/>
            <person name="Miller P.J."/>
            <person name="Scott M.A."/>
            <person name="Spackman E."/>
            <person name="Goraichik I."/>
            <person name="Dimitrov K.M."/>
            <person name="Suarez D.L."/>
            <person name="Swayne D.E."/>
        </authorList>
    </citation>
    <scope>NUCLEOTIDE SEQUENCE [LARGE SCALE GENOMIC DNA]</scope>
    <source>
        <strain evidence="3 4">N3/975</strain>
    </source>
</reference>
<sequence length="167" mass="18870">MTVQVLIDSLQRLEMVYNDMLAVADAKKQAITKNDVDAVVQLLNRESKGMKTIEQLEKERIEAAYTFLQSRGVKSQLELTLTELARLVFDPEEKVKLLDVQSRLSRTLLALKEKNDLNQQLLVQSLDFIDFSLDMLTGKSSQDEVTYHHPSDKGGSTGRPGLFDTRA</sequence>
<dbReference type="Proteomes" id="UP000192940">
    <property type="component" value="Chromosome I"/>
</dbReference>